<accession>A0A6C0LK07</accession>
<proteinExistence type="predicted"/>
<organism evidence="1">
    <name type="scientific">viral metagenome</name>
    <dbReference type="NCBI Taxonomy" id="1070528"/>
    <lineage>
        <taxon>unclassified sequences</taxon>
        <taxon>metagenomes</taxon>
        <taxon>organismal metagenomes</taxon>
    </lineage>
</organism>
<name>A0A6C0LK07_9ZZZZ</name>
<evidence type="ECO:0008006" key="2">
    <source>
        <dbReference type="Google" id="ProtNLM"/>
    </source>
</evidence>
<dbReference type="AlphaFoldDB" id="A0A6C0LK07"/>
<evidence type="ECO:0000313" key="1">
    <source>
        <dbReference type="EMBL" id="QHU29884.1"/>
    </source>
</evidence>
<dbReference type="EMBL" id="MN740498">
    <property type="protein sequence ID" value="QHU29884.1"/>
    <property type="molecule type" value="Genomic_DNA"/>
</dbReference>
<sequence>MPKEIYFNNCKYIVGKNANENWNILGDAEYGDIWIHLHNKPSCYVILQSKYVISEEHITYGCLLCKQNSKYKTDKLLVSVIDVEYVKKGKCVGEAILLQSPRTILI</sequence>
<protein>
    <recommendedName>
        <fullName evidence="2">NFACT RNA-binding domain-containing protein</fullName>
    </recommendedName>
</protein>
<reference evidence="1" key="1">
    <citation type="journal article" date="2020" name="Nature">
        <title>Giant virus diversity and host interactions through global metagenomics.</title>
        <authorList>
            <person name="Schulz F."/>
            <person name="Roux S."/>
            <person name="Paez-Espino D."/>
            <person name="Jungbluth S."/>
            <person name="Walsh D.A."/>
            <person name="Denef V.J."/>
            <person name="McMahon K.D."/>
            <person name="Konstantinidis K.T."/>
            <person name="Eloe-Fadrosh E.A."/>
            <person name="Kyrpides N.C."/>
            <person name="Woyke T."/>
        </authorList>
    </citation>
    <scope>NUCLEOTIDE SEQUENCE</scope>
    <source>
        <strain evidence="1">GVMAG-M-3300027810-10</strain>
    </source>
</reference>